<protein>
    <submittedName>
        <fullName evidence="1">Membrane protein insertion efficiency factor YidD</fullName>
    </submittedName>
</protein>
<comment type="caution">
    <text evidence="1">The sequence shown here is derived from an EMBL/GenBank/DDBJ whole genome shotgun (WGS) entry which is preliminary data.</text>
</comment>
<keyword evidence="2" id="KW-1185">Reference proteome</keyword>
<evidence type="ECO:0000313" key="2">
    <source>
        <dbReference type="Proteomes" id="UP000305401"/>
    </source>
</evidence>
<dbReference type="EMBL" id="SSTG01000072">
    <property type="protein sequence ID" value="THG50154.1"/>
    <property type="molecule type" value="Genomic_DNA"/>
</dbReference>
<gene>
    <name evidence="1" type="primary">yidD</name>
    <name evidence="1" type="ORF">E5990_06610</name>
</gene>
<organism evidence="1 2">
    <name type="scientific">Muribaculum caecicola</name>
    <dbReference type="NCBI Taxonomy" id="3038144"/>
    <lineage>
        <taxon>Bacteria</taxon>
        <taxon>Pseudomonadati</taxon>
        <taxon>Bacteroidota</taxon>
        <taxon>Bacteroidia</taxon>
        <taxon>Bacteroidales</taxon>
        <taxon>Muribaculaceae</taxon>
        <taxon>Muribaculum</taxon>
    </lineage>
</organism>
<proteinExistence type="predicted"/>
<dbReference type="Proteomes" id="UP000305401">
    <property type="component" value="Unassembled WGS sequence"/>
</dbReference>
<evidence type="ECO:0000313" key="1">
    <source>
        <dbReference type="EMBL" id="THG50154.1"/>
    </source>
</evidence>
<reference evidence="1" key="1">
    <citation type="submission" date="2019-04" db="EMBL/GenBank/DDBJ databases">
        <title>Microbes associate with the intestines of laboratory mice.</title>
        <authorList>
            <person name="Navarre W."/>
            <person name="Wong E."/>
            <person name="Huang K.C."/>
            <person name="Tropini C."/>
            <person name="Ng K."/>
            <person name="Yu B."/>
        </authorList>
    </citation>
    <scope>NUCLEOTIDE SEQUENCE</scope>
    <source>
        <strain evidence="1">NM86_A22</strain>
    </source>
</reference>
<accession>A0AC61S4X0</accession>
<sequence length="85" mass="9461">MSTQPPPKALNTLAKALSSLLILPIRLYQTAISPLFPPSCRFVPTCSQYAIEALRRHGPIRGTWLAVKRILRCHPWNPGGYDPVP</sequence>
<name>A0AC61S4X0_9BACT</name>